<dbReference type="Proteomes" id="UP000694941">
    <property type="component" value="Unplaced"/>
</dbReference>
<evidence type="ECO:0000256" key="9">
    <source>
        <dbReference type="ARBA" id="ARBA00022833"/>
    </source>
</evidence>
<dbReference type="Gene3D" id="2.170.270.10">
    <property type="entry name" value="SET domain"/>
    <property type="match status" value="1"/>
</dbReference>
<comment type="subcellular location">
    <subcellularLocation>
        <location evidence="1">Cytoplasm</location>
    </subcellularLocation>
</comment>
<dbReference type="EC" id="2.1.1.359" evidence="2"/>
<evidence type="ECO:0000259" key="18">
    <source>
        <dbReference type="PROSITE" id="PS50280"/>
    </source>
</evidence>
<comment type="catalytic activity">
    <reaction evidence="13">
        <text>L-lysyl(20)-[histone H4] + 3 S-adenosyl-L-methionine = N(6),N(6),N(6)-trimethyl-L-lysyl(20)-[histone H4] + 3 S-adenosyl-L-homocysteine + 3 H(+)</text>
        <dbReference type="Rhea" id="RHEA:64456"/>
        <dbReference type="Rhea" id="RHEA-COMP:15554"/>
        <dbReference type="Rhea" id="RHEA-COMP:15998"/>
        <dbReference type="ChEBI" id="CHEBI:15378"/>
        <dbReference type="ChEBI" id="CHEBI:29969"/>
        <dbReference type="ChEBI" id="CHEBI:57856"/>
        <dbReference type="ChEBI" id="CHEBI:59789"/>
        <dbReference type="ChEBI" id="CHEBI:61961"/>
        <dbReference type="EC" id="2.1.1.372"/>
    </reaction>
</comment>
<keyword evidence="4" id="KW-0489">Methyltransferase</keyword>
<dbReference type="Pfam" id="PF01753">
    <property type="entry name" value="zf-MYND"/>
    <property type="match status" value="1"/>
</dbReference>
<dbReference type="GeneID" id="106472281"/>
<evidence type="ECO:0000256" key="17">
    <source>
        <dbReference type="ARBA" id="ARBA00049806"/>
    </source>
</evidence>
<protein>
    <recommendedName>
        <fullName evidence="15">Protein-lysine N-trimethyltransferase SMYD5</fullName>
        <ecNumber evidence="2">2.1.1.359</ecNumber>
        <ecNumber evidence="10">2.1.1.372</ecNumber>
    </recommendedName>
    <alternativeName>
        <fullName evidence="11">SET and MYND domain-containing protein 5</fullName>
    </alternativeName>
    <alternativeName>
        <fullName evidence="16">[histone H3]-lysine20 N-trimethyltransferase SMYD5</fullName>
    </alternativeName>
    <alternativeName>
        <fullName evidence="17">[histone H4]-lysine36 N-trimethyltransferase SMYD5</fullName>
    </alternativeName>
</protein>
<evidence type="ECO:0000256" key="5">
    <source>
        <dbReference type="ARBA" id="ARBA00022679"/>
    </source>
</evidence>
<dbReference type="InterPro" id="IPR046341">
    <property type="entry name" value="SET_dom_sf"/>
</dbReference>
<dbReference type="SUPFAM" id="SSF144232">
    <property type="entry name" value="HIT/MYND zinc finger-like"/>
    <property type="match status" value="1"/>
</dbReference>
<dbReference type="PANTHER" id="PTHR46402:SF2">
    <property type="entry name" value="HISTONE-LYSINE N-TRIMETHYLTRANSFERASE SMYD5"/>
    <property type="match status" value="1"/>
</dbReference>
<dbReference type="InterPro" id="IPR002893">
    <property type="entry name" value="Znf_MYND"/>
</dbReference>
<keyword evidence="5" id="KW-0808">Transferase</keyword>
<evidence type="ECO:0000256" key="16">
    <source>
        <dbReference type="ARBA" id="ARBA00049789"/>
    </source>
</evidence>
<evidence type="ECO:0000256" key="15">
    <source>
        <dbReference type="ARBA" id="ARBA00049768"/>
    </source>
</evidence>
<organism evidence="19 20">
    <name type="scientific">Limulus polyphemus</name>
    <name type="common">Atlantic horseshoe crab</name>
    <dbReference type="NCBI Taxonomy" id="6850"/>
    <lineage>
        <taxon>Eukaryota</taxon>
        <taxon>Metazoa</taxon>
        <taxon>Ecdysozoa</taxon>
        <taxon>Arthropoda</taxon>
        <taxon>Chelicerata</taxon>
        <taxon>Merostomata</taxon>
        <taxon>Xiphosura</taxon>
        <taxon>Limulidae</taxon>
        <taxon>Limulus</taxon>
    </lineage>
</organism>
<dbReference type="Pfam" id="PF00856">
    <property type="entry name" value="SET"/>
    <property type="match status" value="1"/>
</dbReference>
<dbReference type="RefSeq" id="XP_013788365.1">
    <property type="nucleotide sequence ID" value="XM_013932911.1"/>
</dbReference>
<dbReference type="SMART" id="SM00317">
    <property type="entry name" value="SET"/>
    <property type="match status" value="1"/>
</dbReference>
<keyword evidence="6" id="KW-0949">S-adenosyl-L-methionine</keyword>
<evidence type="ECO:0000256" key="11">
    <source>
        <dbReference type="ARBA" id="ARBA00033038"/>
    </source>
</evidence>
<accession>A0ABM1BTH9</accession>
<feature type="domain" description="SET" evidence="18">
    <location>
        <begin position="9"/>
        <end position="340"/>
    </location>
</feature>
<evidence type="ECO:0000256" key="12">
    <source>
        <dbReference type="ARBA" id="ARBA00047545"/>
    </source>
</evidence>
<dbReference type="InterPro" id="IPR001214">
    <property type="entry name" value="SET_dom"/>
</dbReference>
<sequence>MEASCGDTHGVEVREIGGSKGKGLFALCKFSAGETIFEERPLVCSQFLWNQAYGYLACDYCMRPLETAEENAQRLSSNRQLVLPYPQCCNTKKENHVNCSQCEVSYCSVACQSLAWEQYHRVLCFGGSGGDSNHPLEQLQVAWRNVHYPPETASIMLIARMIATVKQAKDKEGAIHLFSQFCHSTVNEEEQIAHKLLGERFQVQLEQLRELLSKALFEECIYHWFTPEGFRSLIALVGTNGQGVGTSPLSVWTKNCDALDLPTEEKQHLNEFIDHLYEEVDKETGAFLNNEGSGLYPLQSSCNHSCVPNAEATFPYSNFVLVMEAVKDIEPGEEIVVCYLDDCNRHRSRHSRIKMLRYVKAIF</sequence>
<dbReference type="SUPFAM" id="SSF82199">
    <property type="entry name" value="SET domain"/>
    <property type="match status" value="1"/>
</dbReference>
<dbReference type="EC" id="2.1.1.372" evidence="10"/>
<proteinExistence type="predicted"/>
<keyword evidence="3" id="KW-0963">Cytoplasm</keyword>
<evidence type="ECO:0000256" key="1">
    <source>
        <dbReference type="ARBA" id="ARBA00004496"/>
    </source>
</evidence>
<comment type="catalytic activity">
    <reaction evidence="14">
        <text>L-lysyl-[protein] + 3 S-adenosyl-L-methionine = N(6),N(6),N(6)-trimethyl-L-lysyl-[protein] + 3 S-adenosyl-L-homocysteine + 3 H(+)</text>
        <dbReference type="Rhea" id="RHEA:54192"/>
        <dbReference type="Rhea" id="RHEA-COMP:9752"/>
        <dbReference type="Rhea" id="RHEA-COMP:13826"/>
        <dbReference type="ChEBI" id="CHEBI:15378"/>
        <dbReference type="ChEBI" id="CHEBI:29969"/>
        <dbReference type="ChEBI" id="CHEBI:57856"/>
        <dbReference type="ChEBI" id="CHEBI:59789"/>
        <dbReference type="ChEBI" id="CHEBI:61961"/>
    </reaction>
    <physiologicalReaction direction="left-to-right" evidence="14">
        <dbReference type="Rhea" id="RHEA:54193"/>
    </physiologicalReaction>
</comment>
<evidence type="ECO:0000256" key="3">
    <source>
        <dbReference type="ARBA" id="ARBA00022490"/>
    </source>
</evidence>
<dbReference type="PANTHER" id="PTHR46402">
    <property type="entry name" value="SET AND MYND DOMAIN-CONTAINING PROTEIN 5"/>
    <property type="match status" value="1"/>
</dbReference>
<keyword evidence="8" id="KW-0863">Zinc-finger</keyword>
<evidence type="ECO:0000256" key="8">
    <source>
        <dbReference type="ARBA" id="ARBA00022771"/>
    </source>
</evidence>
<name>A0ABM1BTH9_LIMPO</name>
<reference evidence="20" key="1">
    <citation type="submission" date="2025-08" db="UniProtKB">
        <authorList>
            <consortium name="RefSeq"/>
        </authorList>
    </citation>
    <scope>IDENTIFICATION</scope>
    <source>
        <tissue evidence="20">Muscle</tissue>
    </source>
</reference>
<dbReference type="Gene3D" id="6.10.140.2220">
    <property type="match status" value="1"/>
</dbReference>
<evidence type="ECO:0000256" key="2">
    <source>
        <dbReference type="ARBA" id="ARBA00012178"/>
    </source>
</evidence>
<keyword evidence="19" id="KW-1185">Reference proteome</keyword>
<evidence type="ECO:0000256" key="14">
    <source>
        <dbReference type="ARBA" id="ARBA00049497"/>
    </source>
</evidence>
<evidence type="ECO:0000256" key="7">
    <source>
        <dbReference type="ARBA" id="ARBA00022723"/>
    </source>
</evidence>
<evidence type="ECO:0000313" key="19">
    <source>
        <dbReference type="Proteomes" id="UP000694941"/>
    </source>
</evidence>
<dbReference type="CDD" id="cd10521">
    <property type="entry name" value="SET_SMYD5"/>
    <property type="match status" value="1"/>
</dbReference>
<gene>
    <name evidence="20" type="primary">LOC106472281</name>
</gene>
<evidence type="ECO:0000256" key="13">
    <source>
        <dbReference type="ARBA" id="ARBA00048081"/>
    </source>
</evidence>
<keyword evidence="9" id="KW-0862">Zinc</keyword>
<keyword evidence="7" id="KW-0479">Metal-binding</keyword>
<dbReference type="PROSITE" id="PS50280">
    <property type="entry name" value="SET"/>
    <property type="match status" value="1"/>
</dbReference>
<evidence type="ECO:0000313" key="20">
    <source>
        <dbReference type="RefSeq" id="XP_013788365.1"/>
    </source>
</evidence>
<evidence type="ECO:0000256" key="4">
    <source>
        <dbReference type="ARBA" id="ARBA00022603"/>
    </source>
</evidence>
<comment type="catalytic activity">
    <reaction evidence="12">
        <text>L-lysyl(36)-[histone H3] + 3 S-adenosyl-L-methionine = N(6),N(6),N(6)-trimethyl-L-lysyl(36)-[histone H3] + 3 S-adenosyl-L-homocysteine + 3 H(+)</text>
        <dbReference type="Rhea" id="RHEA:60324"/>
        <dbReference type="Rhea" id="RHEA-COMP:9785"/>
        <dbReference type="Rhea" id="RHEA-COMP:15536"/>
        <dbReference type="ChEBI" id="CHEBI:15378"/>
        <dbReference type="ChEBI" id="CHEBI:29969"/>
        <dbReference type="ChEBI" id="CHEBI:57856"/>
        <dbReference type="ChEBI" id="CHEBI:59789"/>
        <dbReference type="ChEBI" id="CHEBI:61961"/>
        <dbReference type="EC" id="2.1.1.359"/>
    </reaction>
</comment>
<dbReference type="InterPro" id="IPR044422">
    <property type="entry name" value="SMYD5_SET"/>
</dbReference>
<evidence type="ECO:0000256" key="6">
    <source>
        <dbReference type="ARBA" id="ARBA00022691"/>
    </source>
</evidence>
<evidence type="ECO:0000256" key="10">
    <source>
        <dbReference type="ARBA" id="ARBA00024057"/>
    </source>
</evidence>